<dbReference type="EMBL" id="AFNH02001096">
    <property type="protein sequence ID" value="EZG44434.1"/>
    <property type="molecule type" value="Genomic_DNA"/>
</dbReference>
<name>A0A023AZT2_GRENI</name>
<dbReference type="AlphaFoldDB" id="A0A023AZT2"/>
<gene>
    <name evidence="1" type="ORF">GNI_147380</name>
</gene>
<protein>
    <submittedName>
        <fullName evidence="1">Uncharacterized protein</fullName>
    </submittedName>
</protein>
<accession>A0A023AZT2</accession>
<sequence>MTTRLLEDPSREWMSGLHSRHPNLRQLVTVTPERDRHPRATSNQYPKNCATMKYFSTSAKNHFGLSEFEYLGVAIRDGKIYPSKKSIATIQGLLPPEYVS</sequence>
<evidence type="ECO:0000313" key="2">
    <source>
        <dbReference type="Proteomes" id="UP000019763"/>
    </source>
</evidence>
<organism evidence="1 2">
    <name type="scientific">Gregarina niphandrodes</name>
    <name type="common">Septate eugregarine</name>
    <dbReference type="NCBI Taxonomy" id="110365"/>
    <lineage>
        <taxon>Eukaryota</taxon>
        <taxon>Sar</taxon>
        <taxon>Alveolata</taxon>
        <taxon>Apicomplexa</taxon>
        <taxon>Conoidasida</taxon>
        <taxon>Gregarinasina</taxon>
        <taxon>Eugregarinorida</taxon>
        <taxon>Gregarinidae</taxon>
        <taxon>Gregarina</taxon>
    </lineage>
</organism>
<keyword evidence="2" id="KW-1185">Reference proteome</keyword>
<comment type="caution">
    <text evidence="1">The sequence shown here is derived from an EMBL/GenBank/DDBJ whole genome shotgun (WGS) entry which is preliminary data.</text>
</comment>
<reference evidence="1" key="1">
    <citation type="submission" date="2013-12" db="EMBL/GenBank/DDBJ databases">
        <authorList>
            <person name="Omoto C.K."/>
            <person name="Sibley D."/>
            <person name="Venepally P."/>
            <person name="Hadjithomas M."/>
            <person name="Karamycheva S."/>
            <person name="Brunk B."/>
            <person name="Roos D."/>
            <person name="Caler E."/>
            <person name="Lorenzi H."/>
        </authorList>
    </citation>
    <scope>NUCLEOTIDE SEQUENCE</scope>
</reference>
<dbReference type="VEuPathDB" id="CryptoDB:GNI_147380"/>
<dbReference type="GeneID" id="22915155"/>
<dbReference type="RefSeq" id="XP_011134178.1">
    <property type="nucleotide sequence ID" value="XM_011135876.1"/>
</dbReference>
<feature type="non-terminal residue" evidence="1">
    <location>
        <position position="100"/>
    </location>
</feature>
<dbReference type="Proteomes" id="UP000019763">
    <property type="component" value="Unassembled WGS sequence"/>
</dbReference>
<evidence type="ECO:0000313" key="1">
    <source>
        <dbReference type="EMBL" id="EZG44434.1"/>
    </source>
</evidence>
<proteinExistence type="predicted"/>